<evidence type="ECO:0000259" key="8">
    <source>
        <dbReference type="PROSITE" id="PS50850"/>
    </source>
</evidence>
<evidence type="ECO:0000313" key="10">
    <source>
        <dbReference type="Proteomes" id="UP001418444"/>
    </source>
</evidence>
<feature type="transmembrane region" description="Helical" evidence="7">
    <location>
        <begin position="254"/>
        <end position="277"/>
    </location>
</feature>
<comment type="caution">
    <text evidence="9">The sequence shown here is derived from an EMBL/GenBank/DDBJ whole genome shotgun (WGS) entry which is preliminary data.</text>
</comment>
<dbReference type="Pfam" id="PF07690">
    <property type="entry name" value="MFS_1"/>
    <property type="match status" value="1"/>
</dbReference>
<keyword evidence="5 7" id="KW-0472">Membrane</keyword>
<evidence type="ECO:0000256" key="2">
    <source>
        <dbReference type="ARBA" id="ARBA00022475"/>
    </source>
</evidence>
<feature type="transmembrane region" description="Helical" evidence="7">
    <location>
        <begin position="69"/>
        <end position="89"/>
    </location>
</feature>
<dbReference type="Proteomes" id="UP001418444">
    <property type="component" value="Unassembled WGS sequence"/>
</dbReference>
<dbReference type="InterPro" id="IPR050189">
    <property type="entry name" value="MFS_Efflux_Transporters"/>
</dbReference>
<dbReference type="PANTHER" id="PTHR43124:SF3">
    <property type="entry name" value="CHLORAMPHENICOL EFFLUX PUMP RV0191"/>
    <property type="match status" value="1"/>
</dbReference>
<evidence type="ECO:0000256" key="7">
    <source>
        <dbReference type="SAM" id="Phobius"/>
    </source>
</evidence>
<sequence>MPDMTAAPDLSPATAAAHPRQRPERRVGWVIAALALGGFGIGTTEFVAMGLLPNIAASLDVSEPTAGHLISAYALGVVVGAPVITAVAARVARKQLLIWLMVAFTVGNALSVLAPNYETLMAARFVAGLPHGAYFGVAALVAAHLAGPGKRARAVGRVMLGLSVANVLGVPAATWIGQALGWRAALGLVVVLGLATVVALVALVPDLRGMPASDMRSELGALRNSQVLLTLAVGMVGFGGLFAFYSYLNTALTSVGGVSEGVVPVALMLFGLGMVVGNTVGGRLADRHVDVAVVVGLLTVGVSLGLFSVLLGIGWLAVLFAFIVGATGTIALPALQTRLMDVAEDGQTVAAAMNHSALNLANALGAWVGGLVLAHGLGYRAPAAVGAGLAAAGLVVFAVTMLAARRSGVMTTGPREQPVTIG</sequence>
<feature type="transmembrane region" description="Helical" evidence="7">
    <location>
        <begin position="289"/>
        <end position="307"/>
    </location>
</feature>
<dbReference type="InterPro" id="IPR011701">
    <property type="entry name" value="MFS"/>
</dbReference>
<organism evidence="9 10">
    <name type="scientific">Gordonia caeni</name>
    <dbReference type="NCBI Taxonomy" id="1007097"/>
    <lineage>
        <taxon>Bacteria</taxon>
        <taxon>Bacillati</taxon>
        <taxon>Actinomycetota</taxon>
        <taxon>Actinomycetes</taxon>
        <taxon>Mycobacteriales</taxon>
        <taxon>Gordoniaceae</taxon>
        <taxon>Gordonia</taxon>
    </lineage>
</organism>
<dbReference type="CDD" id="cd17324">
    <property type="entry name" value="MFS_NepI_like"/>
    <property type="match status" value="1"/>
</dbReference>
<comment type="subcellular location">
    <subcellularLocation>
        <location evidence="1">Cell membrane</location>
        <topology evidence="1">Multi-pass membrane protein</topology>
    </subcellularLocation>
</comment>
<feature type="transmembrane region" description="Helical" evidence="7">
    <location>
        <begin position="227"/>
        <end position="248"/>
    </location>
</feature>
<keyword evidence="3 7" id="KW-0812">Transmembrane</keyword>
<dbReference type="InterPro" id="IPR020846">
    <property type="entry name" value="MFS_dom"/>
</dbReference>
<dbReference type="InterPro" id="IPR036259">
    <property type="entry name" value="MFS_trans_sf"/>
</dbReference>
<feature type="transmembrane region" description="Helical" evidence="7">
    <location>
        <begin position="184"/>
        <end position="207"/>
    </location>
</feature>
<evidence type="ECO:0000256" key="5">
    <source>
        <dbReference type="ARBA" id="ARBA00023136"/>
    </source>
</evidence>
<feature type="domain" description="Major facilitator superfamily (MFS) profile" evidence="8">
    <location>
        <begin position="30"/>
        <end position="405"/>
    </location>
</feature>
<feature type="compositionally biased region" description="Low complexity" evidence="6">
    <location>
        <begin position="1"/>
        <end position="17"/>
    </location>
</feature>
<evidence type="ECO:0000256" key="1">
    <source>
        <dbReference type="ARBA" id="ARBA00004651"/>
    </source>
</evidence>
<evidence type="ECO:0000256" key="3">
    <source>
        <dbReference type="ARBA" id="ARBA00022692"/>
    </source>
</evidence>
<dbReference type="PROSITE" id="PS50850">
    <property type="entry name" value="MFS"/>
    <property type="match status" value="1"/>
</dbReference>
<evidence type="ECO:0000256" key="4">
    <source>
        <dbReference type="ARBA" id="ARBA00022989"/>
    </source>
</evidence>
<dbReference type="EMBL" id="BAAAZW010000006">
    <property type="protein sequence ID" value="GAA3961211.1"/>
    <property type="molecule type" value="Genomic_DNA"/>
</dbReference>
<reference evidence="10" key="1">
    <citation type="journal article" date="2019" name="Int. J. Syst. Evol. Microbiol.">
        <title>The Global Catalogue of Microorganisms (GCM) 10K type strain sequencing project: providing services to taxonomists for standard genome sequencing and annotation.</title>
        <authorList>
            <consortium name="The Broad Institute Genomics Platform"/>
            <consortium name="The Broad Institute Genome Sequencing Center for Infectious Disease"/>
            <person name="Wu L."/>
            <person name="Ma J."/>
        </authorList>
    </citation>
    <scope>NUCLEOTIDE SEQUENCE [LARGE SCALE GENOMIC DNA]</scope>
    <source>
        <strain evidence="10">JCM 16923</strain>
    </source>
</reference>
<feature type="transmembrane region" description="Helical" evidence="7">
    <location>
        <begin position="96"/>
        <end position="114"/>
    </location>
</feature>
<dbReference type="SUPFAM" id="SSF103473">
    <property type="entry name" value="MFS general substrate transporter"/>
    <property type="match status" value="1"/>
</dbReference>
<keyword evidence="10" id="KW-1185">Reference proteome</keyword>
<feature type="transmembrane region" description="Helical" evidence="7">
    <location>
        <begin position="356"/>
        <end position="377"/>
    </location>
</feature>
<dbReference type="PANTHER" id="PTHR43124">
    <property type="entry name" value="PURINE EFFLUX PUMP PBUE"/>
    <property type="match status" value="1"/>
</dbReference>
<accession>A0ABP7P811</accession>
<feature type="transmembrane region" description="Helical" evidence="7">
    <location>
        <begin position="383"/>
        <end position="404"/>
    </location>
</feature>
<feature type="transmembrane region" description="Helical" evidence="7">
    <location>
        <begin position="313"/>
        <end position="335"/>
    </location>
</feature>
<evidence type="ECO:0000256" key="6">
    <source>
        <dbReference type="SAM" id="MobiDB-lite"/>
    </source>
</evidence>
<gene>
    <name evidence="9" type="ORF">GCM10022231_21570</name>
</gene>
<protein>
    <submittedName>
        <fullName evidence="9">MFS transporter</fullName>
    </submittedName>
</protein>
<feature type="transmembrane region" description="Helical" evidence="7">
    <location>
        <begin position="27"/>
        <end position="49"/>
    </location>
</feature>
<keyword evidence="4 7" id="KW-1133">Transmembrane helix</keyword>
<feature type="region of interest" description="Disordered" evidence="6">
    <location>
        <begin position="1"/>
        <end position="21"/>
    </location>
</feature>
<feature type="transmembrane region" description="Helical" evidence="7">
    <location>
        <begin position="158"/>
        <end position="178"/>
    </location>
</feature>
<name>A0ABP7P811_9ACTN</name>
<keyword evidence="2" id="KW-1003">Cell membrane</keyword>
<proteinExistence type="predicted"/>
<feature type="transmembrane region" description="Helical" evidence="7">
    <location>
        <begin position="126"/>
        <end position="146"/>
    </location>
</feature>
<dbReference type="Gene3D" id="1.20.1250.20">
    <property type="entry name" value="MFS general substrate transporter like domains"/>
    <property type="match status" value="2"/>
</dbReference>
<evidence type="ECO:0000313" key="9">
    <source>
        <dbReference type="EMBL" id="GAA3961211.1"/>
    </source>
</evidence>